<dbReference type="InterPro" id="IPR001752">
    <property type="entry name" value="Kinesin_motor_dom"/>
</dbReference>
<dbReference type="AlphaFoldDB" id="A0A396HPL2"/>
<dbReference type="GO" id="GO:0005524">
    <property type="term" value="F:ATP binding"/>
    <property type="evidence" value="ECO:0007669"/>
    <property type="project" value="UniProtKB-UniRule"/>
</dbReference>
<dbReference type="Gramene" id="rna37521">
    <property type="protein sequence ID" value="RHN52807.1"/>
    <property type="gene ID" value="gene37521"/>
</dbReference>
<sequence>MQNENIIKEEKNAHDHSKPIEKIVKEEKKQNGSMQVENTKVEEKNTNDTIHAEKKKEEQNKKEIDKEVMRLIKEVEDKNTEKKELDKEVIRLIKEVKDKNVENKKIDKEVIRLTKEVEDINSEKKKIDKDVIRLTKEVEDKSMEISTLKQEVETMQKKYEVQCSKLEEKTKDAKGELNQKSQEYELLLEKLRDKVKESEAINEAKYQKWNMKHNLMQNAMNFQFNSIKQLKLSWETIKKDIMKEQMIYSEECNRLGVNLKPLVHASENYRTILAENRKLFNELQELKGNIRVYCRIRPFLPGQKEKQTIVERIGESDLVVANPSKQGKEALKTFKFNKIFGPSSTQVEVYNDIQAFIRSVLDGYNVCIFAYGQTGSGKTYTMSGPNGASNENLGVNYRALNDLFNISSSRQSSIVYEIGVQIIEIYNEQVRDLLSTDTSVKKYPFFSSYIWFIMCMGFLQLENIPHSHSRDIGGRLIKIRRSKKMHIVIFINTRNL</sequence>
<dbReference type="Pfam" id="PF16796">
    <property type="entry name" value="Microtub_bd"/>
    <property type="match status" value="1"/>
</dbReference>
<dbReference type="GO" id="GO:0016787">
    <property type="term" value="F:hydrolase activity"/>
    <property type="evidence" value="ECO:0007669"/>
    <property type="project" value="UniProtKB-KW"/>
</dbReference>
<dbReference type="Gene3D" id="3.40.850.10">
    <property type="entry name" value="Kinesin motor domain"/>
    <property type="match status" value="1"/>
</dbReference>
<reference evidence="5" key="1">
    <citation type="journal article" date="2018" name="Nat. Plants">
        <title>Whole-genome landscape of Medicago truncatula symbiotic genes.</title>
        <authorList>
            <person name="Pecrix Y."/>
            <person name="Gamas P."/>
            <person name="Carrere S."/>
        </authorList>
    </citation>
    <scope>NUCLEOTIDE SEQUENCE</scope>
    <source>
        <tissue evidence="5">Leaves</tissue>
    </source>
</reference>
<name>A0A396HPL2_MEDTR</name>
<gene>
    <name evidence="5" type="ORF">MtrunA17_Chr6g0484511</name>
</gene>
<feature type="domain" description="Kinesin motor" evidence="4">
    <location>
        <begin position="289"/>
        <end position="496"/>
    </location>
</feature>
<keyword evidence="2" id="KW-0067">ATP-binding</keyword>
<protein>
    <submittedName>
        <fullName evidence="5">Putative minus-end-directed kinesin ATPase</fullName>
        <ecNumber evidence="5">3.6.4.5</ecNumber>
    </submittedName>
</protein>
<dbReference type="PANTHER" id="PTHR47972">
    <property type="entry name" value="KINESIN-LIKE PROTEIN KLP-3"/>
    <property type="match status" value="1"/>
</dbReference>
<feature type="region of interest" description="Disordered" evidence="3">
    <location>
        <begin position="1"/>
        <end position="61"/>
    </location>
</feature>
<dbReference type="PANTHER" id="PTHR47972:SF57">
    <property type="entry name" value="P-LOOP NUCLEOSIDE TRIPHOSPHATE HYDROLASE SUPERFAMILY PROTEIN"/>
    <property type="match status" value="1"/>
</dbReference>
<dbReference type="SMART" id="SM00129">
    <property type="entry name" value="KISc"/>
    <property type="match status" value="1"/>
</dbReference>
<feature type="binding site" evidence="2">
    <location>
        <begin position="372"/>
        <end position="379"/>
    </location>
    <ligand>
        <name>ATP</name>
        <dbReference type="ChEBI" id="CHEBI:30616"/>
    </ligand>
</feature>
<feature type="compositionally biased region" description="Basic and acidic residues" evidence="3">
    <location>
        <begin position="1"/>
        <end position="30"/>
    </location>
</feature>
<dbReference type="GO" id="GO:0003777">
    <property type="term" value="F:microtubule motor activity"/>
    <property type="evidence" value="ECO:0007669"/>
    <property type="project" value="InterPro"/>
</dbReference>
<dbReference type="Proteomes" id="UP000265566">
    <property type="component" value="Chromosome 6"/>
</dbReference>
<proteinExistence type="inferred from homology"/>
<dbReference type="GO" id="GO:0007018">
    <property type="term" value="P:microtubule-based movement"/>
    <property type="evidence" value="ECO:0007669"/>
    <property type="project" value="InterPro"/>
</dbReference>
<keyword evidence="2" id="KW-0547">Nucleotide-binding</keyword>
<evidence type="ECO:0000256" key="3">
    <source>
        <dbReference type="SAM" id="MobiDB-lite"/>
    </source>
</evidence>
<dbReference type="InterPro" id="IPR031852">
    <property type="entry name" value="Vik1/Cik1_MT-bd"/>
</dbReference>
<evidence type="ECO:0000259" key="4">
    <source>
        <dbReference type="PROSITE" id="PS50067"/>
    </source>
</evidence>
<evidence type="ECO:0000256" key="1">
    <source>
        <dbReference type="ARBA" id="ARBA00023175"/>
    </source>
</evidence>
<evidence type="ECO:0000256" key="2">
    <source>
        <dbReference type="PROSITE-ProRule" id="PRU00283"/>
    </source>
</evidence>
<evidence type="ECO:0000313" key="5">
    <source>
        <dbReference type="EMBL" id="RHN52807.1"/>
    </source>
</evidence>
<dbReference type="GO" id="GO:0008017">
    <property type="term" value="F:microtubule binding"/>
    <property type="evidence" value="ECO:0007669"/>
    <property type="project" value="InterPro"/>
</dbReference>
<keyword evidence="1 2" id="KW-0505">Motor protein</keyword>
<dbReference type="Gene3D" id="1.20.5.170">
    <property type="match status" value="1"/>
</dbReference>
<dbReference type="FunFam" id="3.40.850.10:FF:000111">
    <property type="entry name" value="p-loop nucleoside triphosphate hydrolase superfamily protein with CH (Calponin Homology) domain"/>
    <property type="match status" value="1"/>
</dbReference>
<feature type="compositionally biased region" description="Basic and acidic residues" evidence="3">
    <location>
        <begin position="39"/>
        <end position="61"/>
    </location>
</feature>
<organism evidence="5">
    <name type="scientific">Medicago truncatula</name>
    <name type="common">Barrel medic</name>
    <name type="synonym">Medicago tribuloides</name>
    <dbReference type="NCBI Taxonomy" id="3880"/>
    <lineage>
        <taxon>Eukaryota</taxon>
        <taxon>Viridiplantae</taxon>
        <taxon>Streptophyta</taxon>
        <taxon>Embryophyta</taxon>
        <taxon>Tracheophyta</taxon>
        <taxon>Spermatophyta</taxon>
        <taxon>Magnoliopsida</taxon>
        <taxon>eudicotyledons</taxon>
        <taxon>Gunneridae</taxon>
        <taxon>Pentapetalae</taxon>
        <taxon>rosids</taxon>
        <taxon>fabids</taxon>
        <taxon>Fabales</taxon>
        <taxon>Fabaceae</taxon>
        <taxon>Papilionoideae</taxon>
        <taxon>50 kb inversion clade</taxon>
        <taxon>NPAAA clade</taxon>
        <taxon>Hologalegina</taxon>
        <taxon>IRL clade</taxon>
        <taxon>Trifolieae</taxon>
        <taxon>Medicago</taxon>
    </lineage>
</organism>
<keyword evidence="5" id="KW-0378">Hydrolase</keyword>
<comment type="similarity">
    <text evidence="2">Belongs to the TRAFAC class myosin-kinesin ATPase superfamily. Kinesin family.</text>
</comment>
<accession>A0A396HPL2</accession>
<dbReference type="InterPro" id="IPR027417">
    <property type="entry name" value="P-loop_NTPase"/>
</dbReference>
<dbReference type="PROSITE" id="PS50067">
    <property type="entry name" value="KINESIN_MOTOR_2"/>
    <property type="match status" value="1"/>
</dbReference>
<comment type="caution">
    <text evidence="5">The sequence shown here is derived from an EMBL/GenBank/DDBJ whole genome shotgun (WGS) entry which is preliminary data.</text>
</comment>
<dbReference type="InterPro" id="IPR027640">
    <property type="entry name" value="Kinesin-like_fam"/>
</dbReference>
<dbReference type="SUPFAM" id="SSF52540">
    <property type="entry name" value="P-loop containing nucleoside triphosphate hydrolases"/>
    <property type="match status" value="1"/>
</dbReference>
<dbReference type="EMBL" id="PSQE01000006">
    <property type="protein sequence ID" value="RHN52807.1"/>
    <property type="molecule type" value="Genomic_DNA"/>
</dbReference>
<dbReference type="InterPro" id="IPR036961">
    <property type="entry name" value="Kinesin_motor_dom_sf"/>
</dbReference>
<dbReference type="EC" id="3.6.4.5" evidence="5"/>